<comment type="caution">
    <text evidence="1">The sequence shown here is derived from an EMBL/GenBank/DDBJ whole genome shotgun (WGS) entry which is preliminary data.</text>
</comment>
<reference evidence="1 2" key="1">
    <citation type="submission" date="2024-04" db="EMBL/GenBank/DDBJ databases">
        <title>Bacillus oryzaecorticis sp. nov., a moderately halophilic bacterium isolated from rice husks.</title>
        <authorList>
            <person name="Zhu H.-S."/>
        </authorList>
    </citation>
    <scope>NUCLEOTIDE SEQUENCE [LARGE SCALE GENOMIC DNA]</scope>
    <source>
        <strain evidence="1 2">ZC255</strain>
    </source>
</reference>
<dbReference type="RefSeq" id="WP_341982490.1">
    <property type="nucleotide sequence ID" value="NZ_JBBYAF010000013.1"/>
</dbReference>
<accession>A0ABU9K8A6</accession>
<dbReference type="Proteomes" id="UP001389717">
    <property type="component" value="Unassembled WGS sequence"/>
</dbReference>
<evidence type="ECO:0000313" key="2">
    <source>
        <dbReference type="Proteomes" id="UP001389717"/>
    </source>
</evidence>
<proteinExistence type="predicted"/>
<keyword evidence="2" id="KW-1185">Reference proteome</keyword>
<sequence length="138" mass="15801">MLFYDDVKKLFSETRGVGLPGVGFLSVSSLPDVSLEKGLYIPLDSHEKLFESIHNGAIASLWKRSEKIPLFVPNHFPLFIVEDVHSAYRELIHFYKQQNNQEKWEIMTKFICNNEADLMKTVDAESLKDLNAKKKGGE</sequence>
<organism evidence="1 2">
    <name type="scientific">Rossellomorea oryzaecorticis</name>
    <dbReference type="NCBI Taxonomy" id="1396505"/>
    <lineage>
        <taxon>Bacteria</taxon>
        <taxon>Bacillati</taxon>
        <taxon>Bacillota</taxon>
        <taxon>Bacilli</taxon>
        <taxon>Bacillales</taxon>
        <taxon>Bacillaceae</taxon>
        <taxon>Rossellomorea</taxon>
    </lineage>
</organism>
<name>A0ABU9K8A6_9BACI</name>
<evidence type="ECO:0000313" key="1">
    <source>
        <dbReference type="EMBL" id="MEL3972327.1"/>
    </source>
</evidence>
<protein>
    <submittedName>
        <fullName evidence="1">Uncharacterized protein</fullName>
    </submittedName>
</protein>
<gene>
    <name evidence="1" type="ORF">AAEO50_08560</name>
</gene>
<dbReference type="EMBL" id="JBBYAF010000013">
    <property type="protein sequence ID" value="MEL3972327.1"/>
    <property type="molecule type" value="Genomic_DNA"/>
</dbReference>